<protein>
    <submittedName>
        <fullName evidence="1">Uncharacterized protein</fullName>
    </submittedName>
</protein>
<evidence type="ECO:0000313" key="1">
    <source>
        <dbReference type="EMBL" id="WOV85756.1"/>
    </source>
</evidence>
<sequence length="112" mass="12515">MGAKQKKILFRKRVVIGLASLVVLFYLLHSTPNMAVRTCVFFTGHPVAAITSDIEEDAGYSESDKKEYKKINTKAYTLTNPPLEKATDSVLENYQVESYGLIYFAKFSGGLQ</sequence>
<name>A0ABZ0KZS5_9BACL</name>
<dbReference type="Proteomes" id="UP001303532">
    <property type="component" value="Chromosome"/>
</dbReference>
<dbReference type="EMBL" id="CP116341">
    <property type="protein sequence ID" value="WOV85756.1"/>
    <property type="molecule type" value="Genomic_DNA"/>
</dbReference>
<proteinExistence type="predicted"/>
<reference evidence="1 2" key="1">
    <citation type="submission" date="2023-01" db="EMBL/GenBank/DDBJ databases">
        <title>Sporosarcina sp. nov., isolated from Korean tranditional fermented seafood 'Jeotgal'.</title>
        <authorList>
            <person name="Yang A.-I."/>
        </authorList>
    </citation>
    <scope>NUCLEOTIDE SEQUENCE [LARGE SCALE GENOMIC DNA]</scope>
    <source>
        <strain evidence="1 2">B2O-1</strain>
    </source>
</reference>
<keyword evidence="2" id="KW-1185">Reference proteome</keyword>
<accession>A0ABZ0KZS5</accession>
<organism evidence="1 2">
    <name type="scientific">Sporosarcina jeotgali</name>
    <dbReference type="NCBI Taxonomy" id="3020056"/>
    <lineage>
        <taxon>Bacteria</taxon>
        <taxon>Bacillati</taxon>
        <taxon>Bacillota</taxon>
        <taxon>Bacilli</taxon>
        <taxon>Bacillales</taxon>
        <taxon>Caryophanaceae</taxon>
        <taxon>Sporosarcina</taxon>
    </lineage>
</organism>
<dbReference type="RefSeq" id="WP_323693351.1">
    <property type="nucleotide sequence ID" value="NZ_CP116341.1"/>
</dbReference>
<evidence type="ECO:0000313" key="2">
    <source>
        <dbReference type="Proteomes" id="UP001303532"/>
    </source>
</evidence>
<gene>
    <name evidence="1" type="ORF">PGH26_07420</name>
</gene>